<evidence type="ECO:0000256" key="7">
    <source>
        <dbReference type="ARBA" id="ARBA00022989"/>
    </source>
</evidence>
<organism evidence="13 14">
    <name type="scientific">Providencia rettgeri</name>
    <dbReference type="NCBI Taxonomy" id="587"/>
    <lineage>
        <taxon>Bacteria</taxon>
        <taxon>Pseudomonadati</taxon>
        <taxon>Pseudomonadota</taxon>
        <taxon>Gammaproteobacteria</taxon>
        <taxon>Enterobacterales</taxon>
        <taxon>Morganellaceae</taxon>
        <taxon>Providencia</taxon>
    </lineage>
</organism>
<dbReference type="GeneID" id="93674650"/>
<feature type="transmembrane region" description="Helical" evidence="11">
    <location>
        <begin position="230"/>
        <end position="252"/>
    </location>
</feature>
<dbReference type="FunFam" id="1.10.3720.10:FF:000013">
    <property type="entry name" value="Spermidine/putrescine ABC transporter permease PotC"/>
    <property type="match status" value="1"/>
</dbReference>
<feature type="transmembrane region" description="Helical" evidence="11">
    <location>
        <begin position="12"/>
        <end position="30"/>
    </location>
</feature>
<dbReference type="GO" id="GO:0055085">
    <property type="term" value="P:transmembrane transport"/>
    <property type="evidence" value="ECO:0007669"/>
    <property type="project" value="InterPro"/>
</dbReference>
<dbReference type="Pfam" id="PF00528">
    <property type="entry name" value="BPD_transp_1"/>
    <property type="match status" value="1"/>
</dbReference>
<keyword evidence="7 11" id="KW-1133">Transmembrane helix</keyword>
<dbReference type="RefSeq" id="WP_004907946.1">
    <property type="nucleotide sequence ID" value="NZ_ABEXOA020000048.1"/>
</dbReference>
<evidence type="ECO:0000256" key="2">
    <source>
        <dbReference type="ARBA" id="ARBA00007069"/>
    </source>
</evidence>
<keyword evidence="6 11" id="KW-0812">Transmembrane</keyword>
<dbReference type="PANTHER" id="PTHR43848:SF5">
    <property type="entry name" value="SPERMIDINE_PUTRESCINE TRANSPORT SYSTEM PERMEASE PROTEIN POTC"/>
    <property type="match status" value="1"/>
</dbReference>
<evidence type="ECO:0000256" key="10">
    <source>
        <dbReference type="ARBA" id="ARBA00039580"/>
    </source>
</evidence>
<evidence type="ECO:0000256" key="8">
    <source>
        <dbReference type="ARBA" id="ARBA00023136"/>
    </source>
</evidence>
<dbReference type="InterPro" id="IPR051789">
    <property type="entry name" value="Bact_Polyamine_Transport"/>
</dbReference>
<evidence type="ECO:0000256" key="4">
    <source>
        <dbReference type="ARBA" id="ARBA00022475"/>
    </source>
</evidence>
<evidence type="ECO:0000259" key="12">
    <source>
        <dbReference type="PROSITE" id="PS50928"/>
    </source>
</evidence>
<dbReference type="GO" id="GO:0005886">
    <property type="term" value="C:plasma membrane"/>
    <property type="evidence" value="ECO:0007669"/>
    <property type="project" value="UniProtKB-SubCell"/>
</dbReference>
<dbReference type="InterPro" id="IPR000515">
    <property type="entry name" value="MetI-like"/>
</dbReference>
<comment type="subcellular location">
    <subcellularLocation>
        <location evidence="1">Cell inner membrane</location>
        <topology evidence="1">Multi-pass membrane protein</topology>
    </subcellularLocation>
    <subcellularLocation>
        <location evidence="11">Cell membrane</location>
        <topology evidence="11">Multi-pass membrane protein</topology>
    </subcellularLocation>
</comment>
<dbReference type="CDD" id="cd06261">
    <property type="entry name" value="TM_PBP2"/>
    <property type="match status" value="1"/>
</dbReference>
<name>A0AB35LCH0_PRORE</name>
<evidence type="ECO:0000256" key="9">
    <source>
        <dbReference type="ARBA" id="ARBA00037216"/>
    </source>
</evidence>
<dbReference type="EMBL" id="JARVQW010000005">
    <property type="protein sequence ID" value="MDH2306060.1"/>
    <property type="molecule type" value="Genomic_DNA"/>
</dbReference>
<dbReference type="NCBIfam" id="NF007047">
    <property type="entry name" value="PRK09500.1"/>
    <property type="match status" value="1"/>
</dbReference>
<reference evidence="13" key="1">
    <citation type="submission" date="2023-04" db="EMBL/GenBank/DDBJ databases">
        <authorList>
            <person name="Li W."/>
        </authorList>
    </citation>
    <scope>NUCLEOTIDE SEQUENCE</scope>
    <source>
        <strain evidence="13">QITACRE101</strain>
    </source>
</reference>
<feature type="transmembrane region" description="Helical" evidence="11">
    <location>
        <begin position="98"/>
        <end position="122"/>
    </location>
</feature>
<proteinExistence type="inferred from homology"/>
<evidence type="ECO:0000256" key="1">
    <source>
        <dbReference type="ARBA" id="ARBA00004429"/>
    </source>
</evidence>
<dbReference type="PANTHER" id="PTHR43848">
    <property type="entry name" value="PUTRESCINE TRANSPORT SYSTEM PERMEASE PROTEIN POTI"/>
    <property type="match status" value="1"/>
</dbReference>
<accession>A0AB35LCH0</accession>
<keyword evidence="5" id="KW-0997">Cell inner membrane</keyword>
<dbReference type="SUPFAM" id="SSF161098">
    <property type="entry name" value="MetI-like"/>
    <property type="match status" value="1"/>
</dbReference>
<feature type="transmembrane region" description="Helical" evidence="11">
    <location>
        <begin position="128"/>
        <end position="151"/>
    </location>
</feature>
<comment type="function">
    <text evidence="9">Required for the activity of the bacterial periplasmic transport system of putrescine and spermidine.</text>
</comment>
<dbReference type="PROSITE" id="PS50928">
    <property type="entry name" value="ABC_TM1"/>
    <property type="match status" value="1"/>
</dbReference>
<sequence>MIGRTLRGGFMAIIYAYLYIPIIILIVNSFNESRFGIQWQGFSTKWYELLSNNDSLLEAAGHSLTMAVLSATFATAIGTLTAVALFRYRFRGKPFVGGMLFVVMMSPDIVMAISLLVLFMILGVSLGFWSLLFSHITFCLPFVVVTVYARLKDFDVKMLEAARDLGAGEFTILRKIILPLALPAVVAGWLLSFTLSMDDVVVSSFVTGPSYEILPLKIYSMVKVGVSPEVNALATVLLIMSLLLVCLSQWVMRDKYSKKARS</sequence>
<comment type="caution">
    <text evidence="13">The sequence shown here is derived from an EMBL/GenBank/DDBJ whole genome shotgun (WGS) entry which is preliminary data.</text>
</comment>
<evidence type="ECO:0000256" key="11">
    <source>
        <dbReference type="RuleBase" id="RU363032"/>
    </source>
</evidence>
<gene>
    <name evidence="13" type="primary">potC</name>
    <name evidence="13" type="ORF">QDQ51_11630</name>
</gene>
<evidence type="ECO:0000313" key="13">
    <source>
        <dbReference type="EMBL" id="MDH2306060.1"/>
    </source>
</evidence>
<dbReference type="AlphaFoldDB" id="A0AB35LCH0"/>
<feature type="transmembrane region" description="Helical" evidence="11">
    <location>
        <begin position="64"/>
        <end position="86"/>
    </location>
</feature>
<evidence type="ECO:0000256" key="5">
    <source>
        <dbReference type="ARBA" id="ARBA00022519"/>
    </source>
</evidence>
<feature type="domain" description="ABC transmembrane type-1" evidence="12">
    <location>
        <begin position="60"/>
        <end position="248"/>
    </location>
</feature>
<dbReference type="Proteomes" id="UP001162044">
    <property type="component" value="Unassembled WGS sequence"/>
</dbReference>
<dbReference type="InterPro" id="IPR035906">
    <property type="entry name" value="MetI-like_sf"/>
</dbReference>
<keyword evidence="3 11" id="KW-0813">Transport</keyword>
<evidence type="ECO:0000313" key="14">
    <source>
        <dbReference type="Proteomes" id="UP001162044"/>
    </source>
</evidence>
<feature type="transmembrane region" description="Helical" evidence="11">
    <location>
        <begin position="172"/>
        <end position="191"/>
    </location>
</feature>
<reference evidence="13" key="2">
    <citation type="submission" date="2023-10" db="EMBL/GenBank/DDBJ databases">
        <title>Analysis of Resistance Genes of Carbapenem-resistant Providencia rettgeri.</title>
        <authorList>
            <person name="Liu M."/>
        </authorList>
    </citation>
    <scope>NUCLEOTIDE SEQUENCE</scope>
    <source>
        <strain evidence="13">QITACRE101</strain>
    </source>
</reference>
<evidence type="ECO:0000256" key="6">
    <source>
        <dbReference type="ARBA" id="ARBA00022692"/>
    </source>
</evidence>
<keyword evidence="4" id="KW-1003">Cell membrane</keyword>
<dbReference type="Gene3D" id="1.10.3720.10">
    <property type="entry name" value="MetI-like"/>
    <property type="match status" value="1"/>
</dbReference>
<keyword evidence="8 11" id="KW-0472">Membrane</keyword>
<evidence type="ECO:0000256" key="3">
    <source>
        <dbReference type="ARBA" id="ARBA00022448"/>
    </source>
</evidence>
<protein>
    <recommendedName>
        <fullName evidence="10">Spermidine/putrescine transport system permease protein PotC</fullName>
    </recommendedName>
</protein>
<comment type="similarity">
    <text evidence="2">Belongs to the binding-protein-dependent transport system permease family. CysTW subfamily.</text>
</comment>